<sequence>MTPLNNATAQSQATHLQAESTAQPIPDNMTGSFKLYRHVMNFGDYMLQFGSLLTAGYRSVIRKISDNDERPISERLV</sequence>
<dbReference type="EMBL" id="JBEWTB010000002">
    <property type="protein sequence ID" value="MET4759049.1"/>
    <property type="molecule type" value="Genomic_DNA"/>
</dbReference>
<protein>
    <submittedName>
        <fullName evidence="2">Uncharacterized protein</fullName>
    </submittedName>
</protein>
<gene>
    <name evidence="2" type="ORF">V5J35_004241</name>
</gene>
<feature type="compositionally biased region" description="Polar residues" evidence="1">
    <location>
        <begin position="1"/>
        <end position="23"/>
    </location>
</feature>
<feature type="region of interest" description="Disordered" evidence="1">
    <location>
        <begin position="1"/>
        <end position="25"/>
    </location>
</feature>
<evidence type="ECO:0000256" key="1">
    <source>
        <dbReference type="SAM" id="MobiDB-lite"/>
    </source>
</evidence>
<evidence type="ECO:0000313" key="3">
    <source>
        <dbReference type="Proteomes" id="UP001549366"/>
    </source>
</evidence>
<name>A0ABV2SNY5_9GAMM</name>
<proteinExistence type="predicted"/>
<evidence type="ECO:0000313" key="2">
    <source>
        <dbReference type="EMBL" id="MET4759049.1"/>
    </source>
</evidence>
<dbReference type="Proteomes" id="UP001549366">
    <property type="component" value="Unassembled WGS sequence"/>
</dbReference>
<comment type="caution">
    <text evidence="2">The sequence shown here is derived from an EMBL/GenBank/DDBJ whole genome shotgun (WGS) entry which is preliminary data.</text>
</comment>
<reference evidence="2 3" key="1">
    <citation type="submission" date="2024-06" db="EMBL/GenBank/DDBJ databases">
        <title>Genomic Encyclopedia of Type Strains, Phase V (KMG-V): Genome sequencing to study the core and pangenomes of soil and plant-associated prokaryotes.</title>
        <authorList>
            <person name="Whitman W."/>
        </authorList>
    </citation>
    <scope>NUCLEOTIDE SEQUENCE [LARGE SCALE GENOMIC DNA]</scope>
    <source>
        <strain evidence="2 3">NE40</strain>
    </source>
</reference>
<keyword evidence="3" id="KW-1185">Reference proteome</keyword>
<organism evidence="2 3">
    <name type="scientific">Endozoicomonas lisbonensis</name>
    <dbReference type="NCBI Taxonomy" id="3120522"/>
    <lineage>
        <taxon>Bacteria</taxon>
        <taxon>Pseudomonadati</taxon>
        <taxon>Pseudomonadota</taxon>
        <taxon>Gammaproteobacteria</taxon>
        <taxon>Oceanospirillales</taxon>
        <taxon>Endozoicomonadaceae</taxon>
        <taxon>Endozoicomonas</taxon>
    </lineage>
</organism>
<accession>A0ABV2SNY5</accession>